<gene>
    <name evidence="2" type="ORF">L195_g037480</name>
</gene>
<reference evidence="2 3" key="2">
    <citation type="journal article" date="2017" name="Front. Plant Sci.">
        <title>Gene Classification and Mining of Molecular Markers Useful in Red Clover (Trifolium pratense) Breeding.</title>
        <authorList>
            <person name="Istvanek J."/>
            <person name="Dluhosova J."/>
            <person name="Dluhos P."/>
            <person name="Patkova L."/>
            <person name="Nedelnik J."/>
            <person name="Repkova J."/>
        </authorList>
    </citation>
    <scope>NUCLEOTIDE SEQUENCE [LARGE SCALE GENOMIC DNA]</scope>
    <source>
        <strain evidence="3">cv. Tatra</strain>
        <tissue evidence="2">Young leaves</tissue>
    </source>
</reference>
<dbReference type="AlphaFoldDB" id="A0A2K3LSF3"/>
<sequence length="85" mass="9437">MRFSKPTLFLFVLFIFIVTCVVQREAAAVTKERVVSGGSGSSSVNVVRRGECEKHGVECKKVNGGNEDYTDLEDEDYIYTNSVLP</sequence>
<dbReference type="Proteomes" id="UP000236291">
    <property type="component" value="Unassembled WGS sequence"/>
</dbReference>
<dbReference type="EMBL" id="ASHM01039973">
    <property type="protein sequence ID" value="PNX81461.1"/>
    <property type="molecule type" value="Genomic_DNA"/>
</dbReference>
<organism evidence="2 3">
    <name type="scientific">Trifolium pratense</name>
    <name type="common">Red clover</name>
    <dbReference type="NCBI Taxonomy" id="57577"/>
    <lineage>
        <taxon>Eukaryota</taxon>
        <taxon>Viridiplantae</taxon>
        <taxon>Streptophyta</taxon>
        <taxon>Embryophyta</taxon>
        <taxon>Tracheophyta</taxon>
        <taxon>Spermatophyta</taxon>
        <taxon>Magnoliopsida</taxon>
        <taxon>eudicotyledons</taxon>
        <taxon>Gunneridae</taxon>
        <taxon>Pentapetalae</taxon>
        <taxon>rosids</taxon>
        <taxon>fabids</taxon>
        <taxon>Fabales</taxon>
        <taxon>Fabaceae</taxon>
        <taxon>Papilionoideae</taxon>
        <taxon>50 kb inversion clade</taxon>
        <taxon>NPAAA clade</taxon>
        <taxon>Hologalegina</taxon>
        <taxon>IRL clade</taxon>
        <taxon>Trifolieae</taxon>
        <taxon>Trifolium</taxon>
    </lineage>
</organism>
<feature type="signal peptide" evidence="1">
    <location>
        <begin position="1"/>
        <end position="23"/>
    </location>
</feature>
<feature type="chain" id="PRO_5014426395" description="Phytosulfokine-beta" evidence="1">
    <location>
        <begin position="24"/>
        <end position="85"/>
    </location>
</feature>
<accession>A0A2K3LSF3</accession>
<name>A0A2K3LSF3_TRIPR</name>
<evidence type="ECO:0000313" key="3">
    <source>
        <dbReference type="Proteomes" id="UP000236291"/>
    </source>
</evidence>
<proteinExistence type="predicted"/>
<reference evidence="2 3" key="1">
    <citation type="journal article" date="2014" name="Am. J. Bot.">
        <title>Genome assembly and annotation for red clover (Trifolium pratense; Fabaceae).</title>
        <authorList>
            <person name="Istvanek J."/>
            <person name="Jaros M."/>
            <person name="Krenek A."/>
            <person name="Repkova J."/>
        </authorList>
    </citation>
    <scope>NUCLEOTIDE SEQUENCE [LARGE SCALE GENOMIC DNA]</scope>
    <source>
        <strain evidence="3">cv. Tatra</strain>
        <tissue evidence="2">Young leaves</tissue>
    </source>
</reference>
<evidence type="ECO:0008006" key="4">
    <source>
        <dbReference type="Google" id="ProtNLM"/>
    </source>
</evidence>
<protein>
    <recommendedName>
        <fullName evidence="4">Phytosulfokine-beta</fullName>
    </recommendedName>
</protein>
<keyword evidence="1" id="KW-0732">Signal</keyword>
<comment type="caution">
    <text evidence="2">The sequence shown here is derived from an EMBL/GenBank/DDBJ whole genome shotgun (WGS) entry which is preliminary data.</text>
</comment>
<evidence type="ECO:0000313" key="2">
    <source>
        <dbReference type="EMBL" id="PNX81461.1"/>
    </source>
</evidence>
<evidence type="ECO:0000256" key="1">
    <source>
        <dbReference type="SAM" id="SignalP"/>
    </source>
</evidence>